<feature type="domain" description="Coenzyme Q-binding protein COQ10 START" evidence="4">
    <location>
        <begin position="34"/>
        <end position="96"/>
    </location>
</feature>
<name>A0A183DCI2_9BILA</name>
<reference evidence="7" key="1">
    <citation type="submission" date="2016-06" db="UniProtKB">
        <authorList>
            <consortium name="WormBaseParasite"/>
        </authorList>
    </citation>
    <scope>IDENTIFICATION</scope>
</reference>
<dbReference type="GO" id="GO:0048039">
    <property type="term" value="F:ubiquinone binding"/>
    <property type="evidence" value="ECO:0007669"/>
    <property type="project" value="InterPro"/>
</dbReference>
<dbReference type="InterPro" id="IPR005031">
    <property type="entry name" value="COQ10_START"/>
</dbReference>
<dbReference type="InterPro" id="IPR044996">
    <property type="entry name" value="COQ10-like"/>
</dbReference>
<dbReference type="PANTHER" id="PTHR12901:SF10">
    <property type="entry name" value="COENZYME Q-BINDING PROTEIN COQ10, MITOCHONDRIAL"/>
    <property type="match status" value="1"/>
</dbReference>
<evidence type="ECO:0000313" key="7">
    <source>
        <dbReference type="WBParaSite" id="GPUH_0000643201-mRNA-1"/>
    </source>
</evidence>
<evidence type="ECO:0000259" key="4">
    <source>
        <dbReference type="Pfam" id="PF03364"/>
    </source>
</evidence>
<dbReference type="AlphaFoldDB" id="A0A183DCI2"/>
<gene>
    <name evidence="5" type="ORF">GPUH_LOCUS6423</name>
</gene>
<evidence type="ECO:0000256" key="3">
    <source>
        <dbReference type="ARBA" id="ARBA00024947"/>
    </source>
</evidence>
<comment type="subunit">
    <text evidence="2">Interacts with coenzyme Q.</text>
</comment>
<dbReference type="Proteomes" id="UP000271098">
    <property type="component" value="Unassembled WGS sequence"/>
</dbReference>
<comment type="function">
    <text evidence="3">Required for the function of coenzyme Q in the respiratory chain. May serve as a chaperone or may be involved in the transport of Q6 from its site of synthesis to the catalytic sites of the respiratory complexes.</text>
</comment>
<dbReference type="GO" id="GO:0005739">
    <property type="term" value="C:mitochondrion"/>
    <property type="evidence" value="ECO:0007669"/>
    <property type="project" value="TreeGrafter"/>
</dbReference>
<dbReference type="PANTHER" id="PTHR12901">
    <property type="entry name" value="SPERM PROTEIN HOMOLOG"/>
    <property type="match status" value="1"/>
</dbReference>
<evidence type="ECO:0000313" key="6">
    <source>
        <dbReference type="Proteomes" id="UP000271098"/>
    </source>
</evidence>
<evidence type="ECO:0000313" key="5">
    <source>
        <dbReference type="EMBL" id="VDK54664.1"/>
    </source>
</evidence>
<protein>
    <submittedName>
        <fullName evidence="7">Polyketide_cyc domain-containing protein</fullName>
    </submittedName>
</protein>
<comment type="similarity">
    <text evidence="1">Belongs to the COQ10 family.</text>
</comment>
<dbReference type="InterPro" id="IPR023393">
    <property type="entry name" value="START-like_dom_sf"/>
</dbReference>
<evidence type="ECO:0000256" key="2">
    <source>
        <dbReference type="ARBA" id="ARBA00011814"/>
    </source>
</evidence>
<accession>A0A183DCI2</accession>
<dbReference type="EMBL" id="UYRT01015050">
    <property type="protein sequence ID" value="VDK54664.1"/>
    <property type="molecule type" value="Genomic_DNA"/>
</dbReference>
<sequence length="132" mass="15118">MIAKCAHSLVRRNLFFLTNPATTRLKEYQEKRVVGYTAEEMFAVAATVAEYPEFVPWCRAVDVKEHSQNLYTAHVQIGFPPVYETYTARVTTVRPKIVHVSCPFCCCFLYAEKLNNGCFDSDKSVIIVRMIL</sequence>
<evidence type="ECO:0000256" key="1">
    <source>
        <dbReference type="ARBA" id="ARBA00006885"/>
    </source>
</evidence>
<dbReference type="OrthoDB" id="292693at2759"/>
<reference evidence="5 6" key="2">
    <citation type="submission" date="2018-11" db="EMBL/GenBank/DDBJ databases">
        <authorList>
            <consortium name="Pathogen Informatics"/>
        </authorList>
    </citation>
    <scope>NUCLEOTIDE SEQUENCE [LARGE SCALE GENOMIC DNA]</scope>
</reference>
<dbReference type="Pfam" id="PF03364">
    <property type="entry name" value="Polyketide_cyc"/>
    <property type="match status" value="1"/>
</dbReference>
<keyword evidence="6" id="KW-1185">Reference proteome</keyword>
<dbReference type="Gene3D" id="3.30.530.20">
    <property type="match status" value="1"/>
</dbReference>
<organism evidence="7">
    <name type="scientific">Gongylonema pulchrum</name>
    <dbReference type="NCBI Taxonomy" id="637853"/>
    <lineage>
        <taxon>Eukaryota</taxon>
        <taxon>Metazoa</taxon>
        <taxon>Ecdysozoa</taxon>
        <taxon>Nematoda</taxon>
        <taxon>Chromadorea</taxon>
        <taxon>Rhabditida</taxon>
        <taxon>Spirurina</taxon>
        <taxon>Spiruromorpha</taxon>
        <taxon>Spiruroidea</taxon>
        <taxon>Gongylonematidae</taxon>
        <taxon>Gongylonema</taxon>
    </lineage>
</organism>
<dbReference type="GO" id="GO:0045333">
    <property type="term" value="P:cellular respiration"/>
    <property type="evidence" value="ECO:0007669"/>
    <property type="project" value="InterPro"/>
</dbReference>
<proteinExistence type="inferred from homology"/>
<dbReference type="WBParaSite" id="GPUH_0000643201-mRNA-1">
    <property type="protein sequence ID" value="GPUH_0000643201-mRNA-1"/>
    <property type="gene ID" value="GPUH_0000643201"/>
</dbReference>
<dbReference type="SUPFAM" id="SSF55961">
    <property type="entry name" value="Bet v1-like"/>
    <property type="match status" value="1"/>
</dbReference>